<evidence type="ECO:0000313" key="3">
    <source>
        <dbReference type="EMBL" id="AHA28181.1"/>
    </source>
</evidence>
<organism evidence="3 4">
    <name type="scientific">Candidatus Liberibacter americanus str. Sao Paulo</name>
    <dbReference type="NCBI Taxonomy" id="1261131"/>
    <lineage>
        <taxon>Bacteria</taxon>
        <taxon>Pseudomonadati</taxon>
        <taxon>Pseudomonadota</taxon>
        <taxon>Alphaproteobacteria</taxon>
        <taxon>Hyphomicrobiales</taxon>
        <taxon>Rhizobiaceae</taxon>
        <taxon>Liberibacter</taxon>
    </lineage>
</organism>
<dbReference type="SUPFAM" id="SSF53300">
    <property type="entry name" value="vWA-like"/>
    <property type="match status" value="1"/>
</dbReference>
<evidence type="ECO:0000259" key="2">
    <source>
        <dbReference type="PROSITE" id="PS50234"/>
    </source>
</evidence>
<evidence type="ECO:0000256" key="1">
    <source>
        <dbReference type="SAM" id="Phobius"/>
    </source>
</evidence>
<protein>
    <submittedName>
        <fullName evidence="3">Flp pilus assembly protein TadG</fullName>
    </submittedName>
</protein>
<dbReference type="InterPro" id="IPR002035">
    <property type="entry name" value="VWF_A"/>
</dbReference>
<evidence type="ECO:0000313" key="4">
    <source>
        <dbReference type="Proteomes" id="UP000017862"/>
    </source>
</evidence>
<keyword evidence="1" id="KW-0812">Transmembrane</keyword>
<dbReference type="HOGENOM" id="CLU_047933_0_0_5"/>
<feature type="domain" description="VWFA" evidence="2">
    <location>
        <begin position="180"/>
        <end position="396"/>
    </location>
</feature>
<gene>
    <name evidence="3" type="primary">tadG</name>
    <name evidence="3" type="ORF">lam_842</name>
</gene>
<dbReference type="PROSITE" id="PS50234">
    <property type="entry name" value="VWFA"/>
    <property type="match status" value="1"/>
</dbReference>
<dbReference type="KEGG" id="lar:lam_842"/>
<dbReference type="Proteomes" id="UP000017862">
    <property type="component" value="Chromosome"/>
</dbReference>
<feature type="transmembrane region" description="Helical" evidence="1">
    <location>
        <begin position="21"/>
        <end position="44"/>
    </location>
</feature>
<dbReference type="EMBL" id="CP006604">
    <property type="protein sequence ID" value="AHA28181.1"/>
    <property type="molecule type" value="Genomic_DNA"/>
</dbReference>
<dbReference type="Gene3D" id="3.40.50.410">
    <property type="entry name" value="von Willebrand factor, type A domain"/>
    <property type="match status" value="1"/>
</dbReference>
<keyword evidence="1" id="KW-1133">Transmembrane helix</keyword>
<dbReference type="PATRIC" id="fig|1261131.3.peg.812"/>
<dbReference type="STRING" id="1261131.lam_842"/>
<reference evidence="3 4" key="1">
    <citation type="journal article" date="2014" name="Mol. Plant Microbe Interact.">
        <title>The complete genome sequence of Candidatus Liberibacter americanus, associated with citrus Huanglongbing.</title>
        <authorList>
            <person name="Wulff N.A."/>
            <person name="Zhang S."/>
            <person name="Setubal J.C."/>
            <person name="Almeida N.F."/>
            <person name="Martins E.C."/>
            <person name="Harakava R."/>
            <person name="Kumar D."/>
            <person name="Rangel L.T."/>
            <person name="Foissac X."/>
            <person name="Bove J."/>
            <person name="Gabriel D.W."/>
        </authorList>
    </citation>
    <scope>NUCLEOTIDE SEQUENCE [LARGE SCALE GENOMIC DNA]</scope>
    <source>
        <strain evidence="3 4">Sao Paulo</strain>
    </source>
</reference>
<sequence length="411" mass="46522">MRLFRIFLSKIKGIILSDKASLLIIFCYSIIPLLIIIFFIISLVDLYHKKIAIDTTINSVILSAGSKMASNFSYFSNNISKYSEGVIIYNIKTFIKNNIKESLSVSIFDKKDINFISDNVNINISPRNNYKNVYDINLTTYYYYHFPLLGNILGDNKYATVVSFVSAVLTMDSTNDDVSFLEFLIDLSGSMHCPIDDNPENNLNSSSVPCVKDRKRSKITALKKAMLLLLDTIESLPNVTKRFYMGLIGYTEKIVKQISPSWGGEDIREYTLKGMDAVKFAETDSSPAMKKAYKILTADERTNFFNRIFLTRFKVPSTSFRKYIVFLTDGENNNVSSDKRTLKTCNKAKNHSIRIFTISINAPAVGVNLLKKCASSIEDYYNVSDINSLLKVFKNISNSISKSKYSIVLNA</sequence>
<keyword evidence="1" id="KW-0472">Membrane</keyword>
<dbReference type="eggNOG" id="COG2304">
    <property type="taxonomic scope" value="Bacteria"/>
</dbReference>
<dbReference type="AlphaFoldDB" id="U6B8L7"/>
<proteinExistence type="predicted"/>
<accession>U6B8L7</accession>
<dbReference type="RefSeq" id="WP_007557126.1">
    <property type="nucleotide sequence ID" value="NC_022793.1"/>
</dbReference>
<name>U6B8L7_9HYPH</name>
<dbReference type="InterPro" id="IPR036465">
    <property type="entry name" value="vWFA_dom_sf"/>
</dbReference>
<keyword evidence="4" id="KW-1185">Reference proteome</keyword>